<dbReference type="STRING" id="983967.A0A1E4T699"/>
<name>A0A1E4T699_9ASCO</name>
<dbReference type="GO" id="GO:0005737">
    <property type="term" value="C:cytoplasm"/>
    <property type="evidence" value="ECO:0007669"/>
    <property type="project" value="TreeGrafter"/>
</dbReference>
<organism evidence="2 3">
    <name type="scientific">[Candida] arabinofermentans NRRL YB-2248</name>
    <dbReference type="NCBI Taxonomy" id="983967"/>
    <lineage>
        <taxon>Eukaryota</taxon>
        <taxon>Fungi</taxon>
        <taxon>Dikarya</taxon>
        <taxon>Ascomycota</taxon>
        <taxon>Saccharomycotina</taxon>
        <taxon>Pichiomycetes</taxon>
        <taxon>Pichiales</taxon>
        <taxon>Pichiaceae</taxon>
        <taxon>Ogataea</taxon>
        <taxon>Ogataea/Candida clade</taxon>
    </lineage>
</organism>
<accession>A0A1E4T699</accession>
<dbReference type="PANTHER" id="PTHR28031">
    <property type="entry name" value="PROLINE-RICH PROTEIN HUA1"/>
    <property type="match status" value="1"/>
</dbReference>
<dbReference type="PANTHER" id="PTHR28031:SF1">
    <property type="entry name" value="PROLINE-RICH PROTEIN HUA1"/>
    <property type="match status" value="1"/>
</dbReference>
<dbReference type="OrthoDB" id="2405700at2759"/>
<feature type="compositionally biased region" description="Polar residues" evidence="1">
    <location>
        <begin position="55"/>
        <end position="69"/>
    </location>
</feature>
<sequence>MSYGTGQGTRPQPQPPLNVIDPNEDVPSEAPPSYQEAIGSWETPNIPSNSTSSSLPGVNQSRPTQNVMNSGSGKFSSSSVPPPQPPRRPSQQHGTSPAQASIPHHPGFLNGSSSSPSSPTSSSSSSGRKTEDLYTNNLSLPWRYPKRYYCSKCKNTGYKIKNGKQCKDCWSKFNKPQQLKPPVNSPMLINTQHPTPLNPNVVQLPPGRIYTPSSIYQPYQSVPIPYHAGALGMAPPINTAPIVVQPGDPRIGGQLCPRCRGRGMVHFLLDLERCTVCNGLGRVGV</sequence>
<feature type="region of interest" description="Disordered" evidence="1">
    <location>
        <begin position="1"/>
        <end position="132"/>
    </location>
</feature>
<dbReference type="EMBL" id="KV453848">
    <property type="protein sequence ID" value="ODV87276.1"/>
    <property type="molecule type" value="Genomic_DNA"/>
</dbReference>
<dbReference type="InterPro" id="IPR038910">
    <property type="entry name" value="Hua1-like"/>
</dbReference>
<feature type="compositionally biased region" description="Low complexity" evidence="1">
    <location>
        <begin position="43"/>
        <end position="54"/>
    </location>
</feature>
<reference evidence="3" key="1">
    <citation type="submission" date="2016-04" db="EMBL/GenBank/DDBJ databases">
        <title>Comparative genomics of biotechnologically important yeasts.</title>
        <authorList>
            <consortium name="DOE Joint Genome Institute"/>
            <person name="Riley R."/>
            <person name="Haridas S."/>
            <person name="Wolfe K.H."/>
            <person name="Lopes M.R."/>
            <person name="Hittinger C.T."/>
            <person name="Goker M."/>
            <person name="Salamov A."/>
            <person name="Wisecaver J."/>
            <person name="Long T.M."/>
            <person name="Aerts A.L."/>
            <person name="Barry K."/>
            <person name="Choi C."/>
            <person name="Clum A."/>
            <person name="Coughlan A.Y."/>
            <person name="Deshpande S."/>
            <person name="Douglass A.P."/>
            <person name="Hanson S.J."/>
            <person name="Klenk H.-P."/>
            <person name="Labutti K."/>
            <person name="Lapidus A."/>
            <person name="Lindquist E."/>
            <person name="Lipzen A."/>
            <person name="Meier-Kolthoff J.P."/>
            <person name="Ohm R.A."/>
            <person name="Otillar R.P."/>
            <person name="Pangilinan J."/>
            <person name="Peng Y."/>
            <person name="Rokas A."/>
            <person name="Rosa C.A."/>
            <person name="Scheuner C."/>
            <person name="Sibirny A.A."/>
            <person name="Slot J.C."/>
            <person name="Stielow J.B."/>
            <person name="Sun H."/>
            <person name="Kurtzman C.P."/>
            <person name="Blackwell M."/>
            <person name="Grigoriev I.V."/>
            <person name="Jeffries T.W."/>
        </authorList>
    </citation>
    <scope>NUCLEOTIDE SEQUENCE [LARGE SCALE GENOMIC DNA]</scope>
    <source>
        <strain evidence="3">NRRL YB-2248</strain>
    </source>
</reference>
<evidence type="ECO:0000256" key="1">
    <source>
        <dbReference type="SAM" id="MobiDB-lite"/>
    </source>
</evidence>
<gene>
    <name evidence="2" type="ORF">CANARDRAFT_5823</name>
</gene>
<protein>
    <submittedName>
        <fullName evidence="2">Uncharacterized protein</fullName>
    </submittedName>
</protein>
<evidence type="ECO:0000313" key="3">
    <source>
        <dbReference type="Proteomes" id="UP000094801"/>
    </source>
</evidence>
<proteinExistence type="predicted"/>
<dbReference type="AlphaFoldDB" id="A0A1E4T699"/>
<dbReference type="Proteomes" id="UP000094801">
    <property type="component" value="Unassembled WGS sequence"/>
</dbReference>
<keyword evidence="3" id="KW-1185">Reference proteome</keyword>
<evidence type="ECO:0000313" key="2">
    <source>
        <dbReference type="EMBL" id="ODV87276.1"/>
    </source>
</evidence>
<feature type="compositionally biased region" description="Low complexity" evidence="1">
    <location>
        <begin position="112"/>
        <end position="126"/>
    </location>
</feature>
<feature type="compositionally biased region" description="Low complexity" evidence="1">
    <location>
        <begin position="70"/>
        <end position="79"/>
    </location>
</feature>